<evidence type="ECO:0000313" key="18">
    <source>
        <dbReference type="EMBL" id="TRX96538.1"/>
    </source>
</evidence>
<evidence type="ECO:0000256" key="12">
    <source>
        <dbReference type="ARBA" id="ARBA00023326"/>
    </source>
</evidence>
<gene>
    <name evidence="18" type="ORF">FHL15_002810</name>
</gene>
<evidence type="ECO:0000256" key="2">
    <source>
        <dbReference type="ARBA" id="ARBA00004613"/>
    </source>
</evidence>
<dbReference type="InterPro" id="IPR049892">
    <property type="entry name" value="AA9"/>
</dbReference>
<protein>
    <recommendedName>
        <fullName evidence="15">lytic cellulose monooxygenase (C4-dehydrogenating)</fullName>
        <ecNumber evidence="15">1.14.99.56</ecNumber>
    </recommendedName>
</protein>
<evidence type="ECO:0000259" key="17">
    <source>
        <dbReference type="Pfam" id="PF03443"/>
    </source>
</evidence>
<evidence type="ECO:0000256" key="10">
    <source>
        <dbReference type="ARBA" id="ARBA00023157"/>
    </source>
</evidence>
<sequence length="335" mass="37460">MVSTLWALAATAILPVAQSHFTFVRVSVNGVWEEPGRYFRNKTSPFVEPATESEGYIGYYHSPTFPQHLPNSLRCGRDSFAHAAETEVLTVKAGDTLEFAHTRIEPKDWKDYQWYGCPEGRGSCDPNGTQWEVPYMEFAHPGPVVAHLSQVPDGLDVRDYDGSGEWVKIYTLGYEFYHDDPDRIIFLAHNYTGRPGRIIFDIPSQTPAGEYLLRVDLIWAYYKDSQRVSGGYTQLYPSCLQVRVESAVEGSLPAGGIKIPENLCRDCPGKLISCLQSLSSLEAVRSPITMVGMLVGSGMYGGQGEPDDDYVYPGGLQWDGEKMFEVRPPVRPSRR</sequence>
<dbReference type="EC" id="1.14.99.56" evidence="15"/>
<dbReference type="EMBL" id="VFLP01000011">
    <property type="protein sequence ID" value="TRX96538.1"/>
    <property type="molecule type" value="Genomic_DNA"/>
</dbReference>
<reference evidence="19" key="1">
    <citation type="submission" date="2019-06" db="EMBL/GenBank/DDBJ databases">
        <title>Draft genome sequence of the griseofulvin-producing fungus Xylaria cubensis strain G536.</title>
        <authorList>
            <person name="Mead M.E."/>
            <person name="Raja H.A."/>
            <person name="Steenwyk J.L."/>
            <person name="Knowles S.L."/>
            <person name="Oberlies N.H."/>
            <person name="Rokas A."/>
        </authorList>
    </citation>
    <scope>NUCLEOTIDE SEQUENCE [LARGE SCALE GENOMIC DNA]</scope>
    <source>
        <strain evidence="19">G536</strain>
    </source>
</reference>
<keyword evidence="5 16" id="KW-0732">Signal</keyword>
<proteinExistence type="inferred from homology"/>
<feature type="chain" id="PRO_5021761457" description="lytic cellulose monooxygenase (C4-dehydrogenating)" evidence="16">
    <location>
        <begin position="20"/>
        <end position="335"/>
    </location>
</feature>
<keyword evidence="4" id="KW-0479">Metal-binding</keyword>
<keyword evidence="9" id="KW-0503">Monooxygenase</keyword>
<comment type="catalytic activity">
    <reaction evidence="14">
        <text>[(1-&gt;4)-beta-D-glucosyl]n+m + reduced acceptor + O2 = 4-dehydro-beta-D-glucosyl-[(1-&gt;4)-beta-D-glucosyl]n-1 + [(1-&gt;4)-beta-D-glucosyl]m + acceptor + H2O.</text>
        <dbReference type="EC" id="1.14.99.56"/>
    </reaction>
</comment>
<dbReference type="GO" id="GO:0046872">
    <property type="term" value="F:metal ion binding"/>
    <property type="evidence" value="ECO:0007669"/>
    <property type="project" value="UniProtKB-KW"/>
</dbReference>
<evidence type="ECO:0000256" key="9">
    <source>
        <dbReference type="ARBA" id="ARBA00023033"/>
    </source>
</evidence>
<dbReference type="GO" id="GO:0005576">
    <property type="term" value="C:extracellular region"/>
    <property type="evidence" value="ECO:0007669"/>
    <property type="project" value="UniProtKB-SubCell"/>
</dbReference>
<evidence type="ECO:0000256" key="7">
    <source>
        <dbReference type="ARBA" id="ARBA00023002"/>
    </source>
</evidence>
<dbReference type="PANTHER" id="PTHR33353">
    <property type="entry name" value="PUTATIVE (AFU_ORTHOLOGUE AFUA_1G12560)-RELATED"/>
    <property type="match status" value="1"/>
</dbReference>
<organism evidence="18 19">
    <name type="scientific">Xylaria flabelliformis</name>
    <dbReference type="NCBI Taxonomy" id="2512241"/>
    <lineage>
        <taxon>Eukaryota</taxon>
        <taxon>Fungi</taxon>
        <taxon>Dikarya</taxon>
        <taxon>Ascomycota</taxon>
        <taxon>Pezizomycotina</taxon>
        <taxon>Sordariomycetes</taxon>
        <taxon>Xylariomycetidae</taxon>
        <taxon>Xylariales</taxon>
        <taxon>Xylariaceae</taxon>
        <taxon>Xylaria</taxon>
    </lineage>
</organism>
<dbReference type="GO" id="GO:0004497">
    <property type="term" value="F:monooxygenase activity"/>
    <property type="evidence" value="ECO:0007669"/>
    <property type="project" value="UniProtKB-KW"/>
</dbReference>
<evidence type="ECO:0000256" key="4">
    <source>
        <dbReference type="ARBA" id="ARBA00022723"/>
    </source>
</evidence>
<comment type="subcellular location">
    <subcellularLocation>
        <location evidence="2">Secreted</location>
    </subcellularLocation>
</comment>
<keyword evidence="11" id="KW-0119">Carbohydrate metabolism</keyword>
<evidence type="ECO:0000256" key="3">
    <source>
        <dbReference type="ARBA" id="ARBA00022525"/>
    </source>
</evidence>
<keyword evidence="7" id="KW-0560">Oxidoreductase</keyword>
<keyword evidence="10" id="KW-1015">Disulfide bond</keyword>
<keyword evidence="6" id="KW-0136">Cellulose degradation</keyword>
<dbReference type="Pfam" id="PF03443">
    <property type="entry name" value="AA9"/>
    <property type="match status" value="1"/>
</dbReference>
<dbReference type="OrthoDB" id="3496539at2759"/>
<dbReference type="Gene3D" id="2.70.50.70">
    <property type="match status" value="1"/>
</dbReference>
<dbReference type="PANTHER" id="PTHR33353:SF10">
    <property type="entry name" value="ENDO-BETA-1,4-GLUCANASE D"/>
    <property type="match status" value="1"/>
</dbReference>
<evidence type="ECO:0000256" key="1">
    <source>
        <dbReference type="ARBA" id="ARBA00001973"/>
    </source>
</evidence>
<keyword evidence="8" id="KW-0186">Copper</keyword>
<evidence type="ECO:0000256" key="16">
    <source>
        <dbReference type="SAM" id="SignalP"/>
    </source>
</evidence>
<dbReference type="InterPro" id="IPR005103">
    <property type="entry name" value="AA9_LPMO"/>
</dbReference>
<dbReference type="AlphaFoldDB" id="A0A553I8L2"/>
<feature type="domain" description="Auxiliary Activity family 9 catalytic" evidence="17">
    <location>
        <begin position="20"/>
        <end position="276"/>
    </location>
</feature>
<evidence type="ECO:0000256" key="6">
    <source>
        <dbReference type="ARBA" id="ARBA00023001"/>
    </source>
</evidence>
<accession>A0A553I8L2</accession>
<feature type="signal peptide" evidence="16">
    <location>
        <begin position="1"/>
        <end position="19"/>
    </location>
</feature>
<name>A0A553I8L2_9PEZI</name>
<keyword evidence="19" id="KW-1185">Reference proteome</keyword>
<comment type="cofactor">
    <cofactor evidence="1">
        <name>Cu(2+)</name>
        <dbReference type="ChEBI" id="CHEBI:29036"/>
    </cofactor>
</comment>
<evidence type="ECO:0000256" key="13">
    <source>
        <dbReference type="ARBA" id="ARBA00044502"/>
    </source>
</evidence>
<keyword evidence="12" id="KW-0624">Polysaccharide degradation</keyword>
<keyword evidence="3" id="KW-0964">Secreted</keyword>
<evidence type="ECO:0000256" key="11">
    <source>
        <dbReference type="ARBA" id="ARBA00023277"/>
    </source>
</evidence>
<evidence type="ECO:0000256" key="5">
    <source>
        <dbReference type="ARBA" id="ARBA00022729"/>
    </source>
</evidence>
<evidence type="ECO:0000256" key="15">
    <source>
        <dbReference type="ARBA" id="ARBA00047174"/>
    </source>
</evidence>
<comment type="similarity">
    <text evidence="13">Belongs to the polysaccharide monooxygenase AA9 family.</text>
</comment>
<dbReference type="Proteomes" id="UP000319160">
    <property type="component" value="Unassembled WGS sequence"/>
</dbReference>
<evidence type="ECO:0000313" key="19">
    <source>
        <dbReference type="Proteomes" id="UP000319160"/>
    </source>
</evidence>
<evidence type="ECO:0000256" key="8">
    <source>
        <dbReference type="ARBA" id="ARBA00023008"/>
    </source>
</evidence>
<evidence type="ECO:0000256" key="14">
    <source>
        <dbReference type="ARBA" id="ARBA00045077"/>
    </source>
</evidence>
<dbReference type="GO" id="GO:0030245">
    <property type="term" value="P:cellulose catabolic process"/>
    <property type="evidence" value="ECO:0007669"/>
    <property type="project" value="UniProtKB-KW"/>
</dbReference>
<comment type="caution">
    <text evidence="18">The sequence shown here is derived from an EMBL/GenBank/DDBJ whole genome shotgun (WGS) entry which is preliminary data.</text>
</comment>